<evidence type="ECO:0000259" key="6">
    <source>
        <dbReference type="Pfam" id="PF00294"/>
    </source>
</evidence>
<protein>
    <recommendedName>
        <fullName evidence="6">Carbohydrate kinase PfkB domain-containing protein</fullName>
    </recommendedName>
</protein>
<dbReference type="STRING" id="1193182.BN11_2550013"/>
<evidence type="ECO:0000256" key="2">
    <source>
        <dbReference type="ARBA" id="ARBA00022679"/>
    </source>
</evidence>
<organism evidence="7 8">
    <name type="scientific">Nostocoides australiense Ben110</name>
    <dbReference type="NCBI Taxonomy" id="1193182"/>
    <lineage>
        <taxon>Bacteria</taxon>
        <taxon>Bacillati</taxon>
        <taxon>Actinomycetota</taxon>
        <taxon>Actinomycetes</taxon>
        <taxon>Micrococcales</taxon>
        <taxon>Intrasporangiaceae</taxon>
        <taxon>Nostocoides</taxon>
    </lineage>
</organism>
<evidence type="ECO:0000256" key="1">
    <source>
        <dbReference type="ARBA" id="ARBA00010688"/>
    </source>
</evidence>
<sequence length="304" mass="31408">MDGQFLVIGEALIDIVARHAENPVEHVGGSPANVAVGLARLDNRVIFATCLGEDTRGDRIRKHLQTRGVSVLDGGDEHPTSTAQANIDAGGAATYVFDLHWDPGRIEIGPRVSHIHTGSIAAVLEPGGTAVVDALMRGRAQATISYDPNFRPSIMGDVAAATARIEEIIALSDVVKASSDDMALMYPDLSIEGVLKKWGDLGPAVTVATLAEAGVMYRITRTGEVSSRPAPPTHVVDTVGAGDSFMSGLISGLSTAGLIGGVDARGRLATAGPGQLDPAIERGALCGAMTVSRAGAYAPSLDEL</sequence>
<accession>W6JV38</accession>
<dbReference type="CDD" id="cd01167">
    <property type="entry name" value="bac_FRK"/>
    <property type="match status" value="1"/>
</dbReference>
<dbReference type="Gene3D" id="3.40.1190.20">
    <property type="match status" value="1"/>
</dbReference>
<proteinExistence type="inferred from homology"/>
<keyword evidence="5" id="KW-0067">ATP-binding</keyword>
<dbReference type="Proteomes" id="UP000035763">
    <property type="component" value="Unassembled WGS sequence"/>
</dbReference>
<dbReference type="PANTHER" id="PTHR43085:SF1">
    <property type="entry name" value="PSEUDOURIDINE KINASE-RELATED"/>
    <property type="match status" value="1"/>
</dbReference>
<dbReference type="RefSeq" id="WP_048698828.1">
    <property type="nucleotide sequence ID" value="NZ_HG764815.1"/>
</dbReference>
<dbReference type="InterPro" id="IPR029056">
    <property type="entry name" value="Ribokinase-like"/>
</dbReference>
<evidence type="ECO:0000256" key="4">
    <source>
        <dbReference type="ARBA" id="ARBA00022777"/>
    </source>
</evidence>
<comment type="caution">
    <text evidence="7">The sequence shown here is derived from an EMBL/GenBank/DDBJ whole genome shotgun (WGS) entry which is preliminary data.</text>
</comment>
<dbReference type="PROSITE" id="PS00584">
    <property type="entry name" value="PFKB_KINASES_2"/>
    <property type="match status" value="1"/>
</dbReference>
<dbReference type="GO" id="GO:0016301">
    <property type="term" value="F:kinase activity"/>
    <property type="evidence" value="ECO:0007669"/>
    <property type="project" value="UniProtKB-KW"/>
</dbReference>
<evidence type="ECO:0000256" key="3">
    <source>
        <dbReference type="ARBA" id="ARBA00022741"/>
    </source>
</evidence>
<dbReference type="GO" id="GO:0005524">
    <property type="term" value="F:ATP binding"/>
    <property type="evidence" value="ECO:0007669"/>
    <property type="project" value="UniProtKB-KW"/>
</dbReference>
<dbReference type="InterPro" id="IPR011611">
    <property type="entry name" value="PfkB_dom"/>
</dbReference>
<dbReference type="AlphaFoldDB" id="W6JV38"/>
<keyword evidence="2" id="KW-0808">Transferase</keyword>
<dbReference type="PANTHER" id="PTHR43085">
    <property type="entry name" value="HEXOKINASE FAMILY MEMBER"/>
    <property type="match status" value="1"/>
</dbReference>
<dbReference type="SUPFAM" id="SSF53613">
    <property type="entry name" value="Ribokinase-like"/>
    <property type="match status" value="1"/>
</dbReference>
<reference evidence="7 8" key="1">
    <citation type="journal article" date="2013" name="ISME J.">
        <title>A metabolic model for members of the genus Tetrasphaera involved in enhanced biological phosphorus removal.</title>
        <authorList>
            <person name="Kristiansen R."/>
            <person name="Nguyen H.T.T."/>
            <person name="Saunders A.M."/>
            <person name="Nielsen J.L."/>
            <person name="Wimmer R."/>
            <person name="Le V.Q."/>
            <person name="McIlroy S.J."/>
            <person name="Petrovski S."/>
            <person name="Seviour R.J."/>
            <person name="Calteau A."/>
            <person name="Nielsen K.L."/>
            <person name="Nielsen P.H."/>
        </authorList>
    </citation>
    <scope>NUCLEOTIDE SEQUENCE [LARGE SCALE GENOMIC DNA]</scope>
    <source>
        <strain evidence="7 8">Ben110</strain>
    </source>
</reference>
<evidence type="ECO:0000313" key="7">
    <source>
        <dbReference type="EMBL" id="CCH73313.1"/>
    </source>
</evidence>
<dbReference type="InterPro" id="IPR050306">
    <property type="entry name" value="PfkB_Carbo_kinase"/>
</dbReference>
<feature type="domain" description="Carbohydrate kinase PfkB" evidence="6">
    <location>
        <begin position="6"/>
        <end position="299"/>
    </location>
</feature>
<keyword evidence="3" id="KW-0547">Nucleotide-binding</keyword>
<comment type="similarity">
    <text evidence="1">Belongs to the carbohydrate kinase PfkB family.</text>
</comment>
<dbReference type="Pfam" id="PF00294">
    <property type="entry name" value="PfkB"/>
    <property type="match status" value="1"/>
</dbReference>
<name>W6JV38_9MICO</name>
<dbReference type="InterPro" id="IPR002173">
    <property type="entry name" value="Carboh/pur_kinase_PfkB_CS"/>
</dbReference>
<evidence type="ECO:0000256" key="5">
    <source>
        <dbReference type="ARBA" id="ARBA00022840"/>
    </source>
</evidence>
<dbReference type="EMBL" id="CAJA01000174">
    <property type="protein sequence ID" value="CCH73313.1"/>
    <property type="molecule type" value="Genomic_DNA"/>
</dbReference>
<evidence type="ECO:0000313" key="8">
    <source>
        <dbReference type="Proteomes" id="UP000035763"/>
    </source>
</evidence>
<keyword evidence="8" id="KW-1185">Reference proteome</keyword>
<keyword evidence="4" id="KW-0418">Kinase</keyword>
<gene>
    <name evidence="7" type="ORF">BN11_2550013</name>
</gene>
<dbReference type="OrthoDB" id="9795789at2"/>